<dbReference type="EMBL" id="FOXX01000007">
    <property type="protein sequence ID" value="SFQ72942.1"/>
    <property type="molecule type" value="Genomic_DNA"/>
</dbReference>
<dbReference type="Proteomes" id="UP000182762">
    <property type="component" value="Unassembled WGS sequence"/>
</dbReference>
<dbReference type="Gene3D" id="3.75.10.10">
    <property type="entry name" value="L-arginine/glycine Amidinotransferase, Chain A"/>
    <property type="match status" value="1"/>
</dbReference>
<dbReference type="PANTHER" id="PTHR47271:SF2">
    <property type="entry name" value="ARGININE DEIMINASE"/>
    <property type="match status" value="1"/>
</dbReference>
<dbReference type="GeneID" id="93711690"/>
<reference evidence="1 2" key="1">
    <citation type="submission" date="2016-10" db="EMBL/GenBank/DDBJ databases">
        <authorList>
            <person name="Varghese N."/>
            <person name="Submissions S."/>
        </authorList>
    </citation>
    <scope>NUCLEOTIDE SEQUENCE [LARGE SCALE GENOMIC DNA]</scope>
    <source>
        <strain evidence="1 2">DSM 13796</strain>
    </source>
</reference>
<dbReference type="RefSeq" id="WP_061803339.1">
    <property type="nucleotide sequence ID" value="NZ_FOXX01000007.1"/>
</dbReference>
<dbReference type="PANTHER" id="PTHR47271">
    <property type="entry name" value="ARGININE DEIMINASE"/>
    <property type="match status" value="1"/>
</dbReference>
<accession>A0A1I6AW80</accession>
<dbReference type="SUPFAM" id="SSF55909">
    <property type="entry name" value="Pentein"/>
    <property type="match status" value="1"/>
</dbReference>
<sequence length="285" mass="32516">MLPEQSFQPLVPRCNTEYELLHDVFLCEPKHMTIRDVINETQKHFKDENINVEKAMAQHKQFVDTLRKYNVNVHLLPPGEDRPEQVFARDIGFTIGNKVFIAGMSNDIRFDEQKVLKQELKNLGINYIDLKGTNIEGGDVVVDGDHVFVGISDRTTEEAVDVLRGHLEGYEVVPIPFHPKYLHLDCVFNILSPKEALVFRGAMEEKYEAVLAKHYDLIHVEEDEQFTLGVNVLSIGNGKVISLPINKNTNKELKKRGYEIIEVDITEIIKSGGSFRCCSMPIVRK</sequence>
<gene>
    <name evidence="1" type="ORF">SAMN02745910_03071</name>
</gene>
<evidence type="ECO:0000313" key="1">
    <source>
        <dbReference type="EMBL" id="SFQ72942.1"/>
    </source>
</evidence>
<name>A0A1I6AW80_9BACI</name>
<proteinExistence type="predicted"/>
<protein>
    <submittedName>
        <fullName evidence="1">N-Dimethylarginine dimethylaminohydrolase</fullName>
    </submittedName>
</protein>
<comment type="caution">
    <text evidence="1">The sequence shown here is derived from an EMBL/GenBank/DDBJ whole genome shotgun (WGS) entry which is preliminary data.</text>
</comment>
<keyword evidence="2" id="KW-1185">Reference proteome</keyword>
<evidence type="ECO:0000313" key="2">
    <source>
        <dbReference type="Proteomes" id="UP000182762"/>
    </source>
</evidence>
<dbReference type="Pfam" id="PF19420">
    <property type="entry name" value="DDAH_eukar"/>
    <property type="match status" value="1"/>
</dbReference>
<organism evidence="1 2">
    <name type="scientific">Priestia endophytica DSM 13796</name>
    <dbReference type="NCBI Taxonomy" id="1121089"/>
    <lineage>
        <taxon>Bacteria</taxon>
        <taxon>Bacillati</taxon>
        <taxon>Bacillota</taxon>
        <taxon>Bacilli</taxon>
        <taxon>Bacillales</taxon>
        <taxon>Bacillaceae</taxon>
        <taxon>Priestia</taxon>
    </lineage>
</organism>